<evidence type="ECO:0000313" key="2">
    <source>
        <dbReference type="Proteomes" id="UP000184035"/>
    </source>
</evidence>
<sequence length="462" mass="50889">MDAYLLIDFGSTYTKLTAVDIENEEILGTAKDITTVEEDIMIGFNKAYEKLMKEIKVKDINFVKKLACSSAAGGLKMIAVGLVPELTAEAAKRAALGAGARVIKVYSYELTEDEIEEIKRSNIDMILLAGGTDGGNNKCIIHNGKMLAESGIKVPIVIAGNKTANTTLRNVFDDKGIYYSITENVMPKLNELNVEPAREEIRNIFMNRIVEAKGLNNAESYINGILMPTPAAVLKAARFLGEGSDLEEGIGEIIVIDIGGATTDVHSIAKGDPTKPGVTLRGLEEPFAKRTVEGDLGMRYSALSLWEAAGSRRIKKYLKDKEINIEENCRYRSEHIKMIPKDEGEKDFDSAMAKSAVELSMDRHCGYVEPLYSPMGVVFSQYGKDLMEAKYLIGTGGVLVHSENPREILEAGVFSVENINSLKPRHPKFLMDKSYILSAMGLLSEELPDMAVRIMKKYIIQI</sequence>
<dbReference type="EMBL" id="FQVM01000003">
    <property type="protein sequence ID" value="SHE47430.1"/>
    <property type="molecule type" value="Genomic_DNA"/>
</dbReference>
<dbReference type="NCBIfam" id="NF040745">
    <property type="entry name" value="accessory_GlmL"/>
    <property type="match status" value="1"/>
</dbReference>
<dbReference type="Pfam" id="PF13941">
    <property type="entry name" value="MutL"/>
    <property type="match status" value="1"/>
</dbReference>
<proteinExistence type="predicted"/>
<dbReference type="InterPro" id="IPR006230">
    <property type="entry name" value="MutL"/>
</dbReference>
<dbReference type="STRING" id="1533.SAMN05443638_103100"/>
<protein>
    <recommendedName>
        <fullName evidence="3">MutL protein</fullName>
    </recommendedName>
</protein>
<gene>
    <name evidence="1" type="ORF">SAMN05443638_103100</name>
</gene>
<dbReference type="AlphaFoldDB" id="A0A1M4TSG0"/>
<accession>A0A1M4TSG0</accession>
<organism evidence="1 2">
    <name type="scientific">Clostridium fallax</name>
    <dbReference type="NCBI Taxonomy" id="1533"/>
    <lineage>
        <taxon>Bacteria</taxon>
        <taxon>Bacillati</taxon>
        <taxon>Bacillota</taxon>
        <taxon>Clostridia</taxon>
        <taxon>Eubacteriales</taxon>
        <taxon>Clostridiaceae</taxon>
        <taxon>Clostridium</taxon>
    </lineage>
</organism>
<dbReference type="Proteomes" id="UP000184035">
    <property type="component" value="Unassembled WGS sequence"/>
</dbReference>
<dbReference type="NCBIfam" id="TIGR01319">
    <property type="entry name" value="glmL_fam"/>
    <property type="match status" value="1"/>
</dbReference>
<keyword evidence="2" id="KW-1185">Reference proteome</keyword>
<dbReference type="RefSeq" id="WP_072892735.1">
    <property type="nucleotide sequence ID" value="NZ_FQVM01000003.1"/>
</dbReference>
<dbReference type="OrthoDB" id="9769453at2"/>
<reference evidence="1 2" key="1">
    <citation type="submission" date="2016-11" db="EMBL/GenBank/DDBJ databases">
        <authorList>
            <person name="Jaros S."/>
            <person name="Januszkiewicz K."/>
            <person name="Wedrychowicz H."/>
        </authorList>
    </citation>
    <scope>NUCLEOTIDE SEQUENCE [LARGE SCALE GENOMIC DNA]</scope>
    <source>
        <strain evidence="1 2">DSM 2631</strain>
    </source>
</reference>
<evidence type="ECO:0000313" key="1">
    <source>
        <dbReference type="EMBL" id="SHE47430.1"/>
    </source>
</evidence>
<evidence type="ECO:0008006" key="3">
    <source>
        <dbReference type="Google" id="ProtNLM"/>
    </source>
</evidence>
<dbReference type="PIRSF" id="PIRSF004729">
    <property type="entry name" value="MutL"/>
    <property type="match status" value="1"/>
</dbReference>
<name>A0A1M4TSG0_9CLOT</name>